<reference evidence="2" key="2">
    <citation type="submission" date="2020-09" db="EMBL/GenBank/DDBJ databases">
        <authorList>
            <person name="Sun Q."/>
            <person name="Zhou Y."/>
        </authorList>
    </citation>
    <scope>NUCLEOTIDE SEQUENCE</scope>
    <source>
        <strain evidence="2">CGMCC 1.12214</strain>
    </source>
</reference>
<accession>A0A917IAV2</accession>
<name>A0A917IAV2_9HYPH</name>
<dbReference type="InterPro" id="IPR024409">
    <property type="entry name" value="DUF3833"/>
</dbReference>
<evidence type="ECO:0000256" key="1">
    <source>
        <dbReference type="SAM" id="SignalP"/>
    </source>
</evidence>
<feature type="signal peptide" evidence="1">
    <location>
        <begin position="1"/>
        <end position="21"/>
    </location>
</feature>
<dbReference type="AlphaFoldDB" id="A0A917IAV2"/>
<evidence type="ECO:0000313" key="3">
    <source>
        <dbReference type="Proteomes" id="UP000603912"/>
    </source>
</evidence>
<dbReference type="EMBL" id="BMES01000003">
    <property type="protein sequence ID" value="GGH31629.1"/>
    <property type="molecule type" value="Genomic_DNA"/>
</dbReference>
<evidence type="ECO:0008006" key="4">
    <source>
        <dbReference type="Google" id="ProtNLM"/>
    </source>
</evidence>
<feature type="chain" id="PRO_5037862361" description="DUF3833 family protein" evidence="1">
    <location>
        <begin position="22"/>
        <end position="182"/>
    </location>
</feature>
<dbReference type="Proteomes" id="UP000603912">
    <property type="component" value="Unassembled WGS sequence"/>
</dbReference>
<gene>
    <name evidence="2" type="ORF">GCM10007036_42990</name>
</gene>
<comment type="caution">
    <text evidence="2">The sequence shown here is derived from an EMBL/GenBank/DDBJ whole genome shotgun (WGS) entry which is preliminary data.</text>
</comment>
<organism evidence="2 3">
    <name type="scientific">Alsobacter metallidurans</name>
    <dbReference type="NCBI Taxonomy" id="340221"/>
    <lineage>
        <taxon>Bacteria</taxon>
        <taxon>Pseudomonadati</taxon>
        <taxon>Pseudomonadota</taxon>
        <taxon>Alphaproteobacteria</taxon>
        <taxon>Hyphomicrobiales</taxon>
        <taxon>Alsobacteraceae</taxon>
        <taxon>Alsobacter</taxon>
    </lineage>
</organism>
<sequence length="182" mass="20297">MTRIAAALLAAIFVAPLPAGAAHARPMRDVSAQKLVLEDFFRGPLTAQGVFRNTRDGTQRGLKVRMNGRWDGRTLTLRENFVYSDGERDVKTWRFTKTGEGTYVGTREDVIGTADIRQDGDAVRLAYTARVKTQGGSSYNIRFADLLRKTGPRDVLNTADLSFLFFTVGTVELHIRKGRAFR</sequence>
<dbReference type="Pfam" id="PF12915">
    <property type="entry name" value="DUF3833"/>
    <property type="match status" value="1"/>
</dbReference>
<keyword evidence="3" id="KW-1185">Reference proteome</keyword>
<proteinExistence type="predicted"/>
<evidence type="ECO:0000313" key="2">
    <source>
        <dbReference type="EMBL" id="GGH31629.1"/>
    </source>
</evidence>
<keyword evidence="1" id="KW-0732">Signal</keyword>
<reference evidence="2" key="1">
    <citation type="journal article" date="2014" name="Int. J. Syst. Evol. Microbiol.">
        <title>Complete genome sequence of Corynebacterium casei LMG S-19264T (=DSM 44701T), isolated from a smear-ripened cheese.</title>
        <authorList>
            <consortium name="US DOE Joint Genome Institute (JGI-PGF)"/>
            <person name="Walter F."/>
            <person name="Albersmeier A."/>
            <person name="Kalinowski J."/>
            <person name="Ruckert C."/>
        </authorList>
    </citation>
    <scope>NUCLEOTIDE SEQUENCE</scope>
    <source>
        <strain evidence="2">CGMCC 1.12214</strain>
    </source>
</reference>
<protein>
    <recommendedName>
        <fullName evidence="4">DUF3833 family protein</fullName>
    </recommendedName>
</protein>
<dbReference type="RefSeq" id="WP_188519868.1">
    <property type="nucleotide sequence ID" value="NZ_BMES01000003.1"/>
</dbReference>